<dbReference type="PROSITE" id="PS00958">
    <property type="entry name" value="TRANSALDOLASE_2"/>
    <property type="match status" value="1"/>
</dbReference>
<dbReference type="PATRIC" id="fig|937777.3.peg.784"/>
<keyword evidence="5" id="KW-0570">Pentose shunt</keyword>
<dbReference type="UniPathway" id="UPA00115">
    <property type="reaction ID" value="UER00414"/>
</dbReference>
<dbReference type="InterPro" id="IPR013785">
    <property type="entry name" value="Aldolase_TIM"/>
</dbReference>
<dbReference type="EMBL" id="CP003382">
    <property type="protein sequence ID" value="AFZ66353.1"/>
    <property type="molecule type" value="Genomic_DNA"/>
</dbReference>
<evidence type="ECO:0000256" key="4">
    <source>
        <dbReference type="ARBA" id="ARBA00022679"/>
    </source>
</evidence>
<dbReference type="PANTHER" id="PTHR10683:SF18">
    <property type="entry name" value="TRANSALDOLASE"/>
    <property type="match status" value="1"/>
</dbReference>
<organism evidence="7 8">
    <name type="scientific">Deinococcus peraridilitoris (strain DSM 19664 / LMG 22246 / CIP 109416 / KR-200)</name>
    <dbReference type="NCBI Taxonomy" id="937777"/>
    <lineage>
        <taxon>Bacteria</taxon>
        <taxon>Thermotogati</taxon>
        <taxon>Deinococcota</taxon>
        <taxon>Deinococci</taxon>
        <taxon>Deinococcales</taxon>
        <taxon>Deinococcaceae</taxon>
        <taxon>Deinococcus</taxon>
    </lineage>
</organism>
<dbReference type="STRING" id="937777.Deipe_0777"/>
<dbReference type="InterPro" id="IPR001585">
    <property type="entry name" value="TAL/FSA"/>
</dbReference>
<protein>
    <recommendedName>
        <fullName evidence="3">transaldolase</fullName>
        <ecNumber evidence="3">2.2.1.2</ecNumber>
    </recommendedName>
</protein>
<dbReference type="PROSITE" id="PS01054">
    <property type="entry name" value="TRANSALDOLASE_1"/>
    <property type="match status" value="1"/>
</dbReference>
<dbReference type="Gene3D" id="3.20.20.70">
    <property type="entry name" value="Aldolase class I"/>
    <property type="match status" value="1"/>
</dbReference>
<evidence type="ECO:0000313" key="8">
    <source>
        <dbReference type="Proteomes" id="UP000010467"/>
    </source>
</evidence>
<evidence type="ECO:0000256" key="6">
    <source>
        <dbReference type="ARBA" id="ARBA00023270"/>
    </source>
</evidence>
<evidence type="ECO:0000256" key="3">
    <source>
        <dbReference type="ARBA" id="ARBA00013151"/>
    </source>
</evidence>
<reference evidence="8" key="1">
    <citation type="submission" date="2012-03" db="EMBL/GenBank/DDBJ databases">
        <title>Complete sequence of chromosome of Deinococcus peraridilitoris DSM 19664.</title>
        <authorList>
            <person name="Lucas S."/>
            <person name="Copeland A."/>
            <person name="Lapidus A."/>
            <person name="Glavina del Rio T."/>
            <person name="Dalin E."/>
            <person name="Tice H."/>
            <person name="Bruce D."/>
            <person name="Goodwin L."/>
            <person name="Pitluck S."/>
            <person name="Peters L."/>
            <person name="Mikhailova N."/>
            <person name="Lu M."/>
            <person name="Kyrpides N."/>
            <person name="Mavromatis K."/>
            <person name="Ivanova N."/>
            <person name="Brettin T."/>
            <person name="Detter J.C."/>
            <person name="Han C."/>
            <person name="Larimer F."/>
            <person name="Land M."/>
            <person name="Hauser L."/>
            <person name="Markowitz V."/>
            <person name="Cheng J.-F."/>
            <person name="Hugenholtz P."/>
            <person name="Woyke T."/>
            <person name="Wu D."/>
            <person name="Pukall R."/>
            <person name="Steenblock K."/>
            <person name="Brambilla E."/>
            <person name="Klenk H.-P."/>
            <person name="Eisen J.A."/>
        </authorList>
    </citation>
    <scope>NUCLEOTIDE SEQUENCE [LARGE SCALE GENOMIC DNA]</scope>
    <source>
        <strain evidence="8">DSM 19664 / LMG 22246 / CIP 109416 / KR-200</strain>
    </source>
</reference>
<accession>K9ZXG4</accession>
<keyword evidence="6" id="KW-0704">Schiff base</keyword>
<keyword evidence="8" id="KW-1185">Reference proteome</keyword>
<keyword evidence="4" id="KW-0808">Transferase</keyword>
<evidence type="ECO:0000256" key="2">
    <source>
        <dbReference type="ARBA" id="ARBA00008012"/>
    </source>
</evidence>
<dbReference type="CDD" id="cd00957">
    <property type="entry name" value="Transaldolase_TalAB"/>
    <property type="match status" value="1"/>
</dbReference>
<evidence type="ECO:0000256" key="1">
    <source>
        <dbReference type="ARBA" id="ARBA00004857"/>
    </source>
</evidence>
<dbReference type="Pfam" id="PF00923">
    <property type="entry name" value="TAL_FSA"/>
    <property type="match status" value="1"/>
</dbReference>
<dbReference type="EC" id="2.2.1.2" evidence="3"/>
<dbReference type="GO" id="GO:0004801">
    <property type="term" value="F:transaldolase activity"/>
    <property type="evidence" value="ECO:0007669"/>
    <property type="project" value="UniProtKB-EC"/>
</dbReference>
<dbReference type="HOGENOM" id="CLU_047470_4_0_0"/>
<name>K9ZXG4_DEIPD</name>
<gene>
    <name evidence="7" type="ordered locus">Deipe_0777</name>
</gene>
<evidence type="ECO:0000256" key="5">
    <source>
        <dbReference type="ARBA" id="ARBA00023126"/>
    </source>
</evidence>
<dbReference type="SUPFAM" id="SSF51569">
    <property type="entry name" value="Aldolase"/>
    <property type="match status" value="1"/>
</dbReference>
<dbReference type="eggNOG" id="COG0176">
    <property type="taxonomic scope" value="Bacteria"/>
</dbReference>
<dbReference type="InterPro" id="IPR018225">
    <property type="entry name" value="Transaldolase_AS"/>
</dbReference>
<dbReference type="Proteomes" id="UP000010467">
    <property type="component" value="Chromosome"/>
</dbReference>
<dbReference type="InterPro" id="IPR004730">
    <property type="entry name" value="Transaldolase_1"/>
</dbReference>
<dbReference type="KEGG" id="dpd:Deipe_0777"/>
<dbReference type="GO" id="GO:0005975">
    <property type="term" value="P:carbohydrate metabolic process"/>
    <property type="evidence" value="ECO:0007669"/>
    <property type="project" value="InterPro"/>
</dbReference>
<comment type="similarity">
    <text evidence="2">Belongs to the transaldolase family. Type 1 subfamily.</text>
</comment>
<dbReference type="AlphaFoldDB" id="K9ZXG4"/>
<proteinExistence type="inferred from homology"/>
<sequence length="304" mass="33878">MSMASTLEQLREFSVVVADTGDLTAIEQFRPQDCTTNPSLILKAAQHSASADLVSDVIEQASRAEESVERILDRLAVRFGVELTRLVPGFVSTEVDAMLSFDRDAMIDKARSLIALYEEQGVIRERILIKLAATWEGIRAAEVLEREGIHCNLTLVFGLEQAVACAQAGALLISPFVGRITDWYKKHEGKDSYPVDEDPGVQSVPRIYAHFKQQGYPTVVMGASFRSAAQVEALAGCDRLTVSPALLGSSTRTRERWFGSSRRVRWRPSGSRTSVKRRSGGRWWKTRWRARSSLKAFAPFTRIT</sequence>
<evidence type="ECO:0000313" key="7">
    <source>
        <dbReference type="EMBL" id="AFZ66353.1"/>
    </source>
</evidence>
<comment type="pathway">
    <text evidence="1">Carbohydrate degradation; pentose phosphate pathway; D-glyceraldehyde 3-phosphate and beta-D-fructose 6-phosphate from D-ribose 5-phosphate and D-xylulose 5-phosphate (non-oxidative stage): step 2/3.</text>
</comment>
<dbReference type="GO" id="GO:0006098">
    <property type="term" value="P:pentose-phosphate shunt"/>
    <property type="evidence" value="ECO:0007669"/>
    <property type="project" value="UniProtKB-UniPathway"/>
</dbReference>
<dbReference type="GO" id="GO:0005737">
    <property type="term" value="C:cytoplasm"/>
    <property type="evidence" value="ECO:0007669"/>
    <property type="project" value="InterPro"/>
</dbReference>
<dbReference type="PANTHER" id="PTHR10683">
    <property type="entry name" value="TRANSALDOLASE"/>
    <property type="match status" value="1"/>
</dbReference>